<dbReference type="Proteomes" id="UP000640485">
    <property type="component" value="Unassembled WGS sequence"/>
</dbReference>
<dbReference type="RefSeq" id="WP_200686859.1">
    <property type="nucleotide sequence ID" value="NZ_JAEPRQ010000004.1"/>
</dbReference>
<dbReference type="CDD" id="cd00143">
    <property type="entry name" value="PP2Cc"/>
    <property type="match status" value="1"/>
</dbReference>
<feature type="domain" description="Protein kinase" evidence="1">
    <location>
        <begin position="1"/>
        <end position="247"/>
    </location>
</feature>
<comment type="caution">
    <text evidence="3">The sequence shown here is derived from an EMBL/GenBank/DDBJ whole genome shotgun (WGS) entry which is preliminary data.</text>
</comment>
<dbReference type="Pfam" id="PF00481">
    <property type="entry name" value="PP2C"/>
    <property type="match status" value="1"/>
</dbReference>
<dbReference type="GO" id="GO:0005524">
    <property type="term" value="F:ATP binding"/>
    <property type="evidence" value="ECO:0007669"/>
    <property type="project" value="InterPro"/>
</dbReference>
<dbReference type="InterPro" id="IPR001932">
    <property type="entry name" value="PPM-type_phosphatase-like_dom"/>
</dbReference>
<name>A0A934SFG7_9RHOB</name>
<dbReference type="PROSITE" id="PS50011">
    <property type="entry name" value="PROTEIN_KINASE_DOM"/>
    <property type="match status" value="1"/>
</dbReference>
<dbReference type="PANTHER" id="PTHR23257">
    <property type="entry name" value="SERINE-THREONINE PROTEIN KINASE"/>
    <property type="match status" value="1"/>
</dbReference>
<dbReference type="Gene3D" id="3.60.40.10">
    <property type="entry name" value="PPM-type phosphatase domain"/>
    <property type="match status" value="1"/>
</dbReference>
<dbReference type="PROSITE" id="PS51746">
    <property type="entry name" value="PPM_2"/>
    <property type="match status" value="1"/>
</dbReference>
<proteinExistence type="predicted"/>
<dbReference type="InterPro" id="IPR036457">
    <property type="entry name" value="PPM-type-like_dom_sf"/>
</dbReference>
<dbReference type="InterPro" id="IPR011009">
    <property type="entry name" value="Kinase-like_dom_sf"/>
</dbReference>
<evidence type="ECO:0000313" key="4">
    <source>
        <dbReference type="Proteomes" id="UP000640485"/>
    </source>
</evidence>
<keyword evidence="4" id="KW-1185">Reference proteome</keyword>
<feature type="domain" description="PPM-type phosphatase" evidence="2">
    <location>
        <begin position="267"/>
        <end position="524"/>
    </location>
</feature>
<dbReference type="EMBL" id="JAEPRQ010000004">
    <property type="protein sequence ID" value="MBK4216698.1"/>
    <property type="molecule type" value="Genomic_DNA"/>
</dbReference>
<protein>
    <submittedName>
        <fullName evidence="3">Protein kinase</fullName>
    </submittedName>
</protein>
<accession>A0A934SFG7</accession>
<keyword evidence="3" id="KW-0808">Transferase</keyword>
<evidence type="ECO:0000259" key="2">
    <source>
        <dbReference type="PROSITE" id="PS51746"/>
    </source>
</evidence>
<reference evidence="3" key="1">
    <citation type="submission" date="2021-01" db="EMBL/GenBank/DDBJ databases">
        <title>Paracoccus amoyensis sp. nov., isolated from the surface seawater along the coast of Xiamen Island, China.</title>
        <authorList>
            <person name="Lyu L."/>
        </authorList>
    </citation>
    <scope>NUCLEOTIDE SEQUENCE</scope>
    <source>
        <strain evidence="3">MJ17</strain>
    </source>
</reference>
<evidence type="ECO:0000313" key="3">
    <source>
        <dbReference type="EMBL" id="MBK4216698.1"/>
    </source>
</evidence>
<dbReference type="InterPro" id="IPR000719">
    <property type="entry name" value="Prot_kinase_dom"/>
</dbReference>
<dbReference type="Pfam" id="PF00069">
    <property type="entry name" value="Pkinase"/>
    <property type="match status" value="1"/>
</dbReference>
<dbReference type="AlphaFoldDB" id="A0A934SFG7"/>
<dbReference type="GO" id="GO:0007165">
    <property type="term" value="P:signal transduction"/>
    <property type="evidence" value="ECO:0007669"/>
    <property type="project" value="TreeGrafter"/>
</dbReference>
<organism evidence="3 4">
    <name type="scientific">Paracoccus caeni</name>
    <dbReference type="NCBI Taxonomy" id="657651"/>
    <lineage>
        <taxon>Bacteria</taxon>
        <taxon>Pseudomonadati</taxon>
        <taxon>Pseudomonadota</taxon>
        <taxon>Alphaproteobacteria</taxon>
        <taxon>Rhodobacterales</taxon>
        <taxon>Paracoccaceae</taxon>
        <taxon>Paracoccus</taxon>
    </lineage>
</organism>
<dbReference type="PRINTS" id="PR00109">
    <property type="entry name" value="TYRKINASE"/>
</dbReference>
<dbReference type="GO" id="GO:0004672">
    <property type="term" value="F:protein kinase activity"/>
    <property type="evidence" value="ECO:0007669"/>
    <property type="project" value="InterPro"/>
</dbReference>
<dbReference type="GO" id="GO:0005737">
    <property type="term" value="C:cytoplasm"/>
    <property type="evidence" value="ECO:0007669"/>
    <property type="project" value="TreeGrafter"/>
</dbReference>
<dbReference type="SUPFAM" id="SSF56112">
    <property type="entry name" value="Protein kinase-like (PK-like)"/>
    <property type="match status" value="1"/>
</dbReference>
<dbReference type="InterPro" id="IPR050167">
    <property type="entry name" value="Ser_Thr_protein_kinase"/>
</dbReference>
<dbReference type="InterPro" id="IPR008271">
    <property type="entry name" value="Ser/Thr_kinase_AS"/>
</dbReference>
<dbReference type="PROSITE" id="PS00108">
    <property type="entry name" value="PROTEIN_KINASE_ST"/>
    <property type="match status" value="1"/>
</dbReference>
<dbReference type="InterPro" id="IPR001245">
    <property type="entry name" value="Ser-Thr/Tyr_kinase_cat_dom"/>
</dbReference>
<keyword evidence="3" id="KW-0418">Kinase</keyword>
<dbReference type="SMART" id="SM00332">
    <property type="entry name" value="PP2Cc"/>
    <property type="match status" value="1"/>
</dbReference>
<sequence>MRDPARPELIWKLTPWEKAEDVMPELDVYARLGAFGRSEGLVALREVAGTADHLARAYDYAPHGELARFLRDERGEPRPPEPTVTRGILAQIASAMAGLHARGIMHRDLKAENVLVFADGPDPEVRIADFDRAIALPPGSRLHEPVGSLFHMAPELLAWQPYDHRVDVYAFGILIHEVANGGARPFPQVATGLPGTMTAEEFGAKVKTQGLRPDWRSPDLELRDLAYRCLAADPDQRPDFAEIHRALTGISLPVTPVQSQSGCGVQGIGMAATIGRQRPAMEDALCVLDAGGYQILAVFDGLRGDRASRFAAHSLALMLKDALSREAPAAAIRHAFVGVQARLRRLDPAVTSGTTATVVVIGPESVDIGWTGDSPAWSIDKVAPSPLIRAHHPTSEPEAARVTAAGGAVRRETRMMDSGEMVPWGPLRVYGADGAGGIALTRALGLPALTPAISHEPEILDLPPAASTGCLVLASDGVGEVLSVERLAEICTLATTPQAAADAIMEEVLRLGAPDNASVIVRAMTG</sequence>
<gene>
    <name evidence="3" type="ORF">JJJ17_12245</name>
</gene>
<dbReference type="SMART" id="SM00220">
    <property type="entry name" value="S_TKc"/>
    <property type="match status" value="1"/>
</dbReference>
<evidence type="ECO:0000259" key="1">
    <source>
        <dbReference type="PROSITE" id="PS50011"/>
    </source>
</evidence>
<dbReference type="Gene3D" id="1.10.510.10">
    <property type="entry name" value="Transferase(Phosphotransferase) domain 1"/>
    <property type="match status" value="1"/>
</dbReference>
<dbReference type="SUPFAM" id="SSF81606">
    <property type="entry name" value="PP2C-like"/>
    <property type="match status" value="1"/>
</dbReference>